<dbReference type="InterPro" id="IPR030802">
    <property type="entry name" value="Permease_MalE"/>
</dbReference>
<feature type="transmembrane region" description="Helical" evidence="7">
    <location>
        <begin position="12"/>
        <end position="31"/>
    </location>
</feature>
<dbReference type="InterPro" id="IPR003453">
    <property type="entry name" value="ABC_MlaE_roteobac"/>
</dbReference>
<dbReference type="Proteomes" id="UP000271193">
    <property type="component" value="Chromosome"/>
</dbReference>
<evidence type="ECO:0000256" key="5">
    <source>
        <dbReference type="ARBA" id="ARBA00022989"/>
    </source>
</evidence>
<evidence type="ECO:0000256" key="4">
    <source>
        <dbReference type="ARBA" id="ARBA00022692"/>
    </source>
</evidence>
<dbReference type="RefSeq" id="WP_123871110.1">
    <property type="nucleotide sequence ID" value="NZ_DAMABN010000002.1"/>
</dbReference>
<sequence>MKKLKQNIVEFFFKRSFALAGNIASFSARFFREILKSGFEYKEFTRQCFVVGYQSLPLVTVTAFIMGLVLTIQSRPAMSRFGAESWIPGMVSLSLIREIAPVITALICAGRVSSGIGAELGSMKVTEQIDAMEVSAINPYRYLVVTRTLATTLMIPILVIFADLVGILGGFIGINIHGDNSISHYFSHVFESLEYADLLPATLKTFFFGFFIGIIGCYHGFNAEGGTKSVGKAANTAVVSASLMIFIIDLLAVQIADLFFEL</sequence>
<keyword evidence="6 7" id="KW-0472">Membrane</keyword>
<gene>
    <name evidence="8" type="ORF">EG339_17015</name>
</gene>
<comment type="subcellular location">
    <subcellularLocation>
        <location evidence="1">Membrane</location>
        <topology evidence="1">Multi-pass membrane protein</topology>
    </subcellularLocation>
</comment>
<evidence type="ECO:0000313" key="9">
    <source>
        <dbReference type="Proteomes" id="UP000271193"/>
    </source>
</evidence>
<evidence type="ECO:0000256" key="7">
    <source>
        <dbReference type="RuleBase" id="RU362044"/>
    </source>
</evidence>
<evidence type="ECO:0000256" key="1">
    <source>
        <dbReference type="ARBA" id="ARBA00004141"/>
    </source>
</evidence>
<keyword evidence="3" id="KW-0813">Transport</keyword>
<evidence type="ECO:0000313" key="8">
    <source>
        <dbReference type="EMBL" id="AZB26171.1"/>
    </source>
</evidence>
<evidence type="ECO:0000256" key="2">
    <source>
        <dbReference type="ARBA" id="ARBA00007556"/>
    </source>
</evidence>
<dbReference type="PANTHER" id="PTHR30188">
    <property type="entry name" value="ABC TRANSPORTER PERMEASE PROTEIN-RELATED"/>
    <property type="match status" value="1"/>
</dbReference>
<dbReference type="NCBIfam" id="TIGR00056">
    <property type="entry name" value="MlaE family lipid ABC transporter permease subunit"/>
    <property type="match status" value="1"/>
</dbReference>
<protein>
    <submittedName>
        <fullName evidence="8">ABC transporter permease</fullName>
    </submittedName>
</protein>
<feature type="transmembrane region" description="Helical" evidence="7">
    <location>
        <begin position="198"/>
        <end position="221"/>
    </location>
</feature>
<name>A0A3G6TXZ7_9FLAO</name>
<evidence type="ECO:0000256" key="3">
    <source>
        <dbReference type="ARBA" id="ARBA00022448"/>
    </source>
</evidence>
<dbReference type="OrthoDB" id="9810518at2"/>
<dbReference type="GO" id="GO:0005548">
    <property type="term" value="F:phospholipid transporter activity"/>
    <property type="evidence" value="ECO:0007669"/>
    <property type="project" value="TreeGrafter"/>
</dbReference>
<dbReference type="GO" id="GO:0043190">
    <property type="term" value="C:ATP-binding cassette (ABC) transporter complex"/>
    <property type="evidence" value="ECO:0007669"/>
    <property type="project" value="InterPro"/>
</dbReference>
<accession>A0A3G6TXZ7</accession>
<organism evidence="8 9">
    <name type="scientific">Chryseobacterium bernardetii</name>
    <dbReference type="NCBI Taxonomy" id="1241978"/>
    <lineage>
        <taxon>Bacteria</taxon>
        <taxon>Pseudomonadati</taxon>
        <taxon>Bacteroidota</taxon>
        <taxon>Flavobacteriia</taxon>
        <taxon>Flavobacteriales</taxon>
        <taxon>Weeksellaceae</taxon>
        <taxon>Chryseobacterium group</taxon>
        <taxon>Chryseobacterium</taxon>
    </lineage>
</organism>
<dbReference type="Pfam" id="PF02405">
    <property type="entry name" value="MlaE"/>
    <property type="match status" value="1"/>
</dbReference>
<keyword evidence="4 7" id="KW-0812">Transmembrane</keyword>
<dbReference type="AlphaFoldDB" id="A0A3G6TXZ7"/>
<feature type="transmembrane region" description="Helical" evidence="7">
    <location>
        <begin position="233"/>
        <end position="256"/>
    </location>
</feature>
<feature type="transmembrane region" description="Helical" evidence="7">
    <location>
        <begin position="157"/>
        <end position="178"/>
    </location>
</feature>
<keyword evidence="5 7" id="KW-1133">Transmembrane helix</keyword>
<dbReference type="KEGG" id="cben:EG339_17015"/>
<evidence type="ECO:0000256" key="6">
    <source>
        <dbReference type="ARBA" id="ARBA00023136"/>
    </source>
</evidence>
<feature type="transmembrane region" description="Helical" evidence="7">
    <location>
        <begin position="51"/>
        <end position="72"/>
    </location>
</feature>
<dbReference type="EMBL" id="CP033932">
    <property type="protein sequence ID" value="AZB26171.1"/>
    <property type="molecule type" value="Genomic_DNA"/>
</dbReference>
<proteinExistence type="inferred from homology"/>
<keyword evidence="9" id="KW-1185">Reference proteome</keyword>
<comment type="similarity">
    <text evidence="2 7">Belongs to the MlaE permease family.</text>
</comment>
<dbReference type="PANTHER" id="PTHR30188:SF4">
    <property type="entry name" value="PROTEIN TRIGALACTOSYLDIACYLGLYCEROL 1, CHLOROPLASTIC"/>
    <property type="match status" value="1"/>
</dbReference>
<reference evidence="9" key="1">
    <citation type="submission" date="2018-11" db="EMBL/GenBank/DDBJ databases">
        <title>Proposal to divide the Flavobacteriaceae and reorganize its genera based on Amino Acid Identity values calculated from whole genome sequences.</title>
        <authorList>
            <person name="Nicholson A.C."/>
            <person name="Gulvik C.A."/>
            <person name="Whitney A.M."/>
            <person name="Humrighouse B.W."/>
            <person name="Bell M."/>
            <person name="Holmes B."/>
            <person name="Steigerwalt A.G."/>
            <person name="Villarma A."/>
            <person name="Sheth M."/>
            <person name="Batra D."/>
            <person name="Pryor J."/>
            <person name="Bernardet J.-F."/>
            <person name="Hugo C."/>
            <person name="Kampfer P."/>
            <person name="Newman J."/>
            <person name="McQuiston J.R."/>
        </authorList>
    </citation>
    <scope>NUCLEOTIDE SEQUENCE [LARGE SCALE GENOMIC DNA]</scope>
    <source>
        <strain evidence="9">G0229</strain>
    </source>
</reference>